<comment type="caution">
    <text evidence="1">The sequence shown here is derived from an EMBL/GenBank/DDBJ whole genome shotgun (WGS) entry which is preliminary data.</text>
</comment>
<evidence type="ECO:0000313" key="1">
    <source>
        <dbReference type="EMBL" id="ENV80350.1"/>
    </source>
</evidence>
<proteinExistence type="predicted"/>
<dbReference type="HOGENOM" id="CLU_3039489_0_0_6"/>
<sequence>MSISVYQRPNKKWIADVALNGIRKTKVFDKKIDATNWARSAEPELILNAATEFA</sequence>
<accession>N9DHS5</accession>
<dbReference type="RefSeq" id="WP_005002377.1">
    <property type="nucleotide sequence ID" value="NZ_KB849721.1"/>
</dbReference>
<name>N9DHS5_9GAMM</name>
<reference evidence="1 2" key="1">
    <citation type="submission" date="2013-02" db="EMBL/GenBank/DDBJ databases">
        <title>The Genome Sequence of Acinetobacter ursingii NIPH ANC_3649.</title>
        <authorList>
            <consortium name="The Broad Institute Genome Sequencing Platform"/>
            <consortium name="The Broad Institute Genome Sequencing Center for Infectious Disease"/>
            <person name="Cerqueira G."/>
            <person name="Feldgarden M."/>
            <person name="Courvalin P."/>
            <person name="Perichon B."/>
            <person name="Grillot-Courvalin C."/>
            <person name="Clermont D."/>
            <person name="Rocha E."/>
            <person name="Yoon E.-J."/>
            <person name="Nemec A."/>
            <person name="Walker B."/>
            <person name="Young S.K."/>
            <person name="Zeng Q."/>
            <person name="Gargeya S."/>
            <person name="Fitzgerald M."/>
            <person name="Haas B."/>
            <person name="Abouelleil A."/>
            <person name="Alvarado L."/>
            <person name="Arachchi H.M."/>
            <person name="Berlin A.M."/>
            <person name="Chapman S.B."/>
            <person name="Dewar J."/>
            <person name="Goldberg J."/>
            <person name="Griggs A."/>
            <person name="Gujja S."/>
            <person name="Hansen M."/>
            <person name="Howarth C."/>
            <person name="Imamovic A."/>
            <person name="Larimer J."/>
            <person name="McCowan C."/>
            <person name="Murphy C."/>
            <person name="Neiman D."/>
            <person name="Pearson M."/>
            <person name="Priest M."/>
            <person name="Roberts A."/>
            <person name="Saif S."/>
            <person name="Shea T."/>
            <person name="Sisk P."/>
            <person name="Sykes S."/>
            <person name="Wortman J."/>
            <person name="Nusbaum C."/>
            <person name="Birren B."/>
        </authorList>
    </citation>
    <scope>NUCLEOTIDE SEQUENCE [LARGE SCALE GENOMIC DNA]</scope>
    <source>
        <strain evidence="1 2">ANC 3649</strain>
    </source>
</reference>
<evidence type="ECO:0008006" key="3">
    <source>
        <dbReference type="Google" id="ProtNLM"/>
    </source>
</evidence>
<gene>
    <name evidence="1" type="ORF">F942_01073</name>
</gene>
<dbReference type="AlphaFoldDB" id="N9DHS5"/>
<evidence type="ECO:0000313" key="2">
    <source>
        <dbReference type="Proteomes" id="UP000013276"/>
    </source>
</evidence>
<organism evidence="1 2">
    <name type="scientific">Acinetobacter ursingii ANC 3649</name>
    <dbReference type="NCBI Taxonomy" id="1257043"/>
    <lineage>
        <taxon>Bacteria</taxon>
        <taxon>Pseudomonadati</taxon>
        <taxon>Pseudomonadota</taxon>
        <taxon>Gammaproteobacteria</taxon>
        <taxon>Moraxellales</taxon>
        <taxon>Moraxellaceae</taxon>
        <taxon>Acinetobacter</taxon>
    </lineage>
</organism>
<keyword evidence="2" id="KW-1185">Reference proteome</keyword>
<dbReference type="EMBL" id="APQC01000006">
    <property type="protein sequence ID" value="ENV80350.1"/>
    <property type="molecule type" value="Genomic_DNA"/>
</dbReference>
<dbReference type="Proteomes" id="UP000013276">
    <property type="component" value="Unassembled WGS sequence"/>
</dbReference>
<protein>
    <recommendedName>
        <fullName evidence="3">Integrase</fullName>
    </recommendedName>
</protein>
<dbReference type="PATRIC" id="fig|1257043.3.peg.1038"/>